<dbReference type="EMBL" id="AJWK01011025">
    <property type="status" value="NOT_ANNOTATED_CDS"/>
    <property type="molecule type" value="Genomic_DNA"/>
</dbReference>
<dbReference type="GO" id="GO:0000978">
    <property type="term" value="F:RNA polymerase II cis-regulatory region sequence-specific DNA binding"/>
    <property type="evidence" value="ECO:0007669"/>
    <property type="project" value="TreeGrafter"/>
</dbReference>
<dbReference type="GO" id="GO:0008270">
    <property type="term" value="F:zinc ion binding"/>
    <property type="evidence" value="ECO:0007669"/>
    <property type="project" value="UniProtKB-KW"/>
</dbReference>
<evidence type="ECO:0000256" key="1">
    <source>
        <dbReference type="ARBA" id="ARBA00004123"/>
    </source>
</evidence>
<name>A0A1B0CGC7_LUTLO</name>
<keyword evidence="4" id="KW-0677">Repeat</keyword>
<dbReference type="AlphaFoldDB" id="A0A1B0CGC7"/>
<feature type="domain" description="C2H2-type" evidence="12">
    <location>
        <begin position="650"/>
        <end position="677"/>
    </location>
</feature>
<dbReference type="Pfam" id="PF12874">
    <property type="entry name" value="zf-met"/>
    <property type="match status" value="1"/>
</dbReference>
<reference evidence="13" key="1">
    <citation type="submission" date="2020-05" db="UniProtKB">
        <authorList>
            <consortium name="EnsemblMetazoa"/>
        </authorList>
    </citation>
    <scope>IDENTIFICATION</scope>
    <source>
        <strain evidence="13">Jacobina</strain>
    </source>
</reference>
<sequence length="855" mass="101413">MSRNVGEIEEKCRICTDTAEYLIDTWMEEFNHIHEKLQAVINSEENYTNWLRFICIYCKQQLDNLWNFRIQCKNAYRLFLDEMENARNDQQNYGEKNKAGNLGKIGNEEARKDCFGEVFETILVKMDVSERNDLVVLEEVEISDKPEEDLISERKKLRIRAGKSNILQRERMKRISRREIIKGVEKVPIAEEVQSERLIQSIEDTTRSQNERRKRTRTYNLPCTCAICHKKLSSKNNLRGHIRRKHLNLRPYLCESCGYKCYTKYALNQHELIHAENPSRFPCNLCDKTFTREMNMKRHLQIHLNPSQKRQNTRQCKICSEKFKTKEIFLKHMESHSEITIDGRVLRGSRRKVCSYCPKEFKLPAQLIIHERSHTGERPFVCEICSKAFRQKCHLNTHMIVHTGEKSHKCPHCEKIFTSKGTLTVHIRIHTGETPYKCPTCPRRFHELKIRKREKKCQLCETTQHLIDTWMEEFNHNHEKLQAVTNSEGEYSKWLKWMCMGCKDQLDELWKFKIRCKNAYRTFLDEIDGISGDCGLTFYILEDEKNVEDTCMDTIEKIEKEEETTYYERFEEVFLPDRTNEKNKDAKDTSLESTASDQPIKKIDRRLKEYRPAKKSKIESFICSHCDKKFKSKGSLRRHINVTHLKLLHFLCRICGRKCSSIPKLTQHEETHEENRPRIPCKMCDKTFTQERNLKRHMDIHLEPSKRRIKPCICKHCGKTFIGRDALVQHLKEFSGSQKAMYPCSYCAKEFKTHQRLEHHERVHTGEKPFTCEICSKSFKQLAHLQRHLKMHAGERNYPCNFCDKAFTTNGNRTVHMRIHTGEMPYNCSICSKRFRDIKMCKTHVSKCIQLHEKT</sequence>
<dbReference type="SUPFAM" id="SSF57667">
    <property type="entry name" value="beta-beta-alpha zinc fingers"/>
    <property type="match status" value="8"/>
</dbReference>
<dbReference type="FunFam" id="3.30.160.60:FF:000446">
    <property type="entry name" value="Zinc finger protein"/>
    <property type="match status" value="1"/>
</dbReference>
<keyword evidence="10" id="KW-0539">Nucleus</keyword>
<dbReference type="Pfam" id="PF00096">
    <property type="entry name" value="zf-C2H2"/>
    <property type="match status" value="8"/>
</dbReference>
<evidence type="ECO:0000256" key="4">
    <source>
        <dbReference type="ARBA" id="ARBA00022737"/>
    </source>
</evidence>
<keyword evidence="9" id="KW-0804">Transcription</keyword>
<dbReference type="InterPro" id="IPR036236">
    <property type="entry name" value="Znf_C2H2_sf"/>
</dbReference>
<keyword evidence="7" id="KW-0805">Transcription regulation</keyword>
<keyword evidence="5 11" id="KW-0863">Zinc-finger</keyword>
<evidence type="ECO:0000256" key="10">
    <source>
        <dbReference type="ARBA" id="ARBA00023242"/>
    </source>
</evidence>
<dbReference type="FunFam" id="3.30.160.60:FF:001506">
    <property type="entry name" value="Zinc finger protein"/>
    <property type="match status" value="1"/>
</dbReference>
<dbReference type="FunFam" id="3.30.160.60:FF:000870">
    <property type="entry name" value="zinc finger protein 197 isoform X1"/>
    <property type="match status" value="1"/>
</dbReference>
<evidence type="ECO:0000259" key="12">
    <source>
        <dbReference type="PROSITE" id="PS50157"/>
    </source>
</evidence>
<dbReference type="InterPro" id="IPR013087">
    <property type="entry name" value="Znf_C2H2_type"/>
</dbReference>
<feature type="domain" description="C2H2-type" evidence="12">
    <location>
        <begin position="252"/>
        <end position="279"/>
    </location>
</feature>
<dbReference type="EnsemblMetazoa" id="LLOJ003428-RA">
    <property type="protein sequence ID" value="LLOJ003428-PA"/>
    <property type="gene ID" value="LLOJ003428"/>
</dbReference>
<dbReference type="PROSITE" id="PS00028">
    <property type="entry name" value="ZINC_FINGER_C2H2_1"/>
    <property type="match status" value="12"/>
</dbReference>
<dbReference type="Gene3D" id="3.30.160.60">
    <property type="entry name" value="Classic Zinc Finger"/>
    <property type="match status" value="11"/>
</dbReference>
<feature type="domain" description="C2H2-type" evidence="12">
    <location>
        <begin position="770"/>
        <end position="797"/>
    </location>
</feature>
<dbReference type="InterPro" id="IPR050752">
    <property type="entry name" value="C2H2-ZF_domain"/>
</dbReference>
<evidence type="ECO:0000256" key="2">
    <source>
        <dbReference type="ARBA" id="ARBA00006991"/>
    </source>
</evidence>
<dbReference type="PANTHER" id="PTHR24384">
    <property type="entry name" value="FINGER PUTATIVE TRANSCRIPTION FACTOR FAMILY-RELATED"/>
    <property type="match status" value="1"/>
</dbReference>
<keyword evidence="14" id="KW-1185">Reference proteome</keyword>
<feature type="domain" description="C2H2-type" evidence="12">
    <location>
        <begin position="798"/>
        <end position="825"/>
    </location>
</feature>
<accession>A0A1B0CGC7</accession>
<protein>
    <recommendedName>
        <fullName evidence="12">C2H2-type domain-containing protein</fullName>
    </recommendedName>
</protein>
<dbReference type="FunFam" id="3.30.160.60:FF:002343">
    <property type="entry name" value="Zinc finger protein 33A"/>
    <property type="match status" value="1"/>
</dbReference>
<evidence type="ECO:0000313" key="13">
    <source>
        <dbReference type="EnsemblMetazoa" id="LLOJ003428-PA"/>
    </source>
</evidence>
<dbReference type="FunFam" id="3.30.160.60:FF:000912">
    <property type="entry name" value="Zinc finger protein 660"/>
    <property type="match status" value="1"/>
</dbReference>
<organism evidence="13 14">
    <name type="scientific">Lutzomyia longipalpis</name>
    <name type="common">Sand fly</name>
    <dbReference type="NCBI Taxonomy" id="7200"/>
    <lineage>
        <taxon>Eukaryota</taxon>
        <taxon>Metazoa</taxon>
        <taxon>Ecdysozoa</taxon>
        <taxon>Arthropoda</taxon>
        <taxon>Hexapoda</taxon>
        <taxon>Insecta</taxon>
        <taxon>Pterygota</taxon>
        <taxon>Neoptera</taxon>
        <taxon>Endopterygota</taxon>
        <taxon>Diptera</taxon>
        <taxon>Nematocera</taxon>
        <taxon>Psychodoidea</taxon>
        <taxon>Psychodidae</taxon>
        <taxon>Lutzomyia</taxon>
        <taxon>Lutzomyia</taxon>
    </lineage>
</organism>
<dbReference type="VEuPathDB" id="VectorBase:LLONM1_011683"/>
<keyword evidence="8" id="KW-0238">DNA-binding</keyword>
<dbReference type="PANTHER" id="PTHR24384:SF189">
    <property type="entry name" value="C2H2-TYPE DOMAIN-CONTAINING PROTEIN-RELATED"/>
    <property type="match status" value="1"/>
</dbReference>
<evidence type="ECO:0000256" key="3">
    <source>
        <dbReference type="ARBA" id="ARBA00022723"/>
    </source>
</evidence>
<evidence type="ECO:0000256" key="7">
    <source>
        <dbReference type="ARBA" id="ARBA00023015"/>
    </source>
</evidence>
<keyword evidence="6" id="KW-0862">Zinc</keyword>
<keyword evidence="3" id="KW-0479">Metal-binding</keyword>
<dbReference type="Proteomes" id="UP000092461">
    <property type="component" value="Unassembled WGS sequence"/>
</dbReference>
<dbReference type="VEuPathDB" id="VectorBase:LLONM1_009179"/>
<evidence type="ECO:0000256" key="9">
    <source>
        <dbReference type="ARBA" id="ARBA00023163"/>
    </source>
</evidence>
<dbReference type="GO" id="GO:0005634">
    <property type="term" value="C:nucleus"/>
    <property type="evidence" value="ECO:0007669"/>
    <property type="project" value="UniProtKB-SubCell"/>
</dbReference>
<feature type="domain" description="C2H2-type" evidence="12">
    <location>
        <begin position="742"/>
        <end position="769"/>
    </location>
</feature>
<feature type="domain" description="C2H2-type" evidence="12">
    <location>
        <begin position="221"/>
        <end position="251"/>
    </location>
</feature>
<dbReference type="SMART" id="SM00868">
    <property type="entry name" value="zf-AD"/>
    <property type="match status" value="2"/>
</dbReference>
<dbReference type="SMART" id="SM00355">
    <property type="entry name" value="ZnF_C2H2"/>
    <property type="match status" value="15"/>
</dbReference>
<feature type="domain" description="C2H2-type" evidence="12">
    <location>
        <begin position="281"/>
        <end position="308"/>
    </location>
</feature>
<dbReference type="VEuPathDB" id="VectorBase:LLOJ003428"/>
<comment type="similarity">
    <text evidence="2">Belongs to the krueppel C2H2-type zinc-finger protein family.</text>
</comment>
<dbReference type="GO" id="GO:0000981">
    <property type="term" value="F:DNA-binding transcription factor activity, RNA polymerase II-specific"/>
    <property type="evidence" value="ECO:0007669"/>
    <property type="project" value="TreeGrafter"/>
</dbReference>
<dbReference type="InterPro" id="IPR012934">
    <property type="entry name" value="Znf_AD"/>
</dbReference>
<comment type="subcellular location">
    <subcellularLocation>
        <location evidence="1">Nucleus</location>
    </subcellularLocation>
</comment>
<evidence type="ECO:0000256" key="6">
    <source>
        <dbReference type="ARBA" id="ARBA00022833"/>
    </source>
</evidence>
<dbReference type="PROSITE" id="PS50157">
    <property type="entry name" value="ZINC_FINGER_C2H2_2"/>
    <property type="match status" value="14"/>
</dbReference>
<evidence type="ECO:0000256" key="8">
    <source>
        <dbReference type="ARBA" id="ARBA00023125"/>
    </source>
</evidence>
<proteinExistence type="inferred from homology"/>
<feature type="domain" description="C2H2-type" evidence="12">
    <location>
        <begin position="314"/>
        <end position="337"/>
    </location>
</feature>
<feature type="domain" description="C2H2-type" evidence="12">
    <location>
        <begin position="380"/>
        <end position="407"/>
    </location>
</feature>
<evidence type="ECO:0000256" key="5">
    <source>
        <dbReference type="ARBA" id="ARBA00022771"/>
    </source>
</evidence>
<feature type="domain" description="C2H2-type" evidence="12">
    <location>
        <begin position="408"/>
        <end position="435"/>
    </location>
</feature>
<evidence type="ECO:0000256" key="11">
    <source>
        <dbReference type="PROSITE-ProRule" id="PRU00042"/>
    </source>
</evidence>
<evidence type="ECO:0000313" key="14">
    <source>
        <dbReference type="Proteomes" id="UP000092461"/>
    </source>
</evidence>
<feature type="domain" description="C2H2-type" evidence="12">
    <location>
        <begin position="621"/>
        <end position="644"/>
    </location>
</feature>
<feature type="domain" description="C2H2-type" evidence="12">
    <location>
        <begin position="352"/>
        <end position="379"/>
    </location>
</feature>
<feature type="domain" description="C2H2-type" evidence="12">
    <location>
        <begin position="679"/>
        <end position="706"/>
    </location>
</feature>
<feature type="domain" description="C2H2-type" evidence="12">
    <location>
        <begin position="712"/>
        <end position="739"/>
    </location>
</feature>